<dbReference type="AlphaFoldDB" id="A0AAD5SFN4"/>
<proteinExistence type="predicted"/>
<dbReference type="EMBL" id="JADGJD010000146">
    <property type="protein sequence ID" value="KAJ3054300.1"/>
    <property type="molecule type" value="Genomic_DNA"/>
</dbReference>
<feature type="compositionally biased region" description="Polar residues" evidence="1">
    <location>
        <begin position="44"/>
        <end position="54"/>
    </location>
</feature>
<evidence type="ECO:0000313" key="2">
    <source>
        <dbReference type="EMBL" id="KAJ3054300.1"/>
    </source>
</evidence>
<protein>
    <submittedName>
        <fullName evidence="2">Uncharacterized protein</fullName>
    </submittedName>
</protein>
<feature type="region of interest" description="Disordered" evidence="1">
    <location>
        <begin position="1"/>
        <end position="74"/>
    </location>
</feature>
<keyword evidence="3" id="KW-1185">Reference proteome</keyword>
<name>A0AAD5SFN4_9FUNG</name>
<evidence type="ECO:0000313" key="3">
    <source>
        <dbReference type="Proteomes" id="UP001212841"/>
    </source>
</evidence>
<comment type="caution">
    <text evidence="2">The sequence shown here is derived from an EMBL/GenBank/DDBJ whole genome shotgun (WGS) entry which is preliminary data.</text>
</comment>
<gene>
    <name evidence="2" type="ORF">HK097_002182</name>
</gene>
<organism evidence="2 3">
    <name type="scientific">Rhizophlyctis rosea</name>
    <dbReference type="NCBI Taxonomy" id="64517"/>
    <lineage>
        <taxon>Eukaryota</taxon>
        <taxon>Fungi</taxon>
        <taxon>Fungi incertae sedis</taxon>
        <taxon>Chytridiomycota</taxon>
        <taxon>Chytridiomycota incertae sedis</taxon>
        <taxon>Chytridiomycetes</taxon>
        <taxon>Rhizophlyctidales</taxon>
        <taxon>Rhizophlyctidaceae</taxon>
        <taxon>Rhizophlyctis</taxon>
    </lineage>
</organism>
<sequence>MATAAAATAAPARSSPVLPGRDDQPTAAMTGPSIGPRPAAIPTTIPSTNISLANPSAIAQSGGTSSGGGITDVTIPAPAALTHLGKQADKLKHLQQAQKTSQPLALKHPSAVPSSEPTTRAHPVPGNPFDESVYKLIPEVVPAAEREKRYRSKFAQQAREEYRSGMKPFASMGVPHVEVLGKKGGPGEGEFLKKREREVGVVDAPHYHPDRTIRKAPVPKEPGKIPSPPQRNFIKQNALDNINT</sequence>
<reference evidence="2" key="1">
    <citation type="submission" date="2020-05" db="EMBL/GenBank/DDBJ databases">
        <title>Phylogenomic resolution of chytrid fungi.</title>
        <authorList>
            <person name="Stajich J.E."/>
            <person name="Amses K."/>
            <person name="Simmons R."/>
            <person name="Seto K."/>
            <person name="Myers J."/>
            <person name="Bonds A."/>
            <person name="Quandt C.A."/>
            <person name="Barry K."/>
            <person name="Liu P."/>
            <person name="Grigoriev I."/>
            <person name="Longcore J.E."/>
            <person name="James T.Y."/>
        </authorList>
    </citation>
    <scope>NUCLEOTIDE SEQUENCE</scope>
    <source>
        <strain evidence="2">JEL0318</strain>
    </source>
</reference>
<feature type="region of interest" description="Disordered" evidence="1">
    <location>
        <begin position="180"/>
        <end position="244"/>
    </location>
</feature>
<feature type="compositionally biased region" description="Polar residues" evidence="1">
    <location>
        <begin position="233"/>
        <end position="244"/>
    </location>
</feature>
<accession>A0AAD5SFN4</accession>
<feature type="compositionally biased region" description="Low complexity" evidence="1">
    <location>
        <begin position="1"/>
        <end position="12"/>
    </location>
</feature>
<feature type="non-terminal residue" evidence="2">
    <location>
        <position position="244"/>
    </location>
</feature>
<feature type="compositionally biased region" description="Basic and acidic residues" evidence="1">
    <location>
        <begin position="190"/>
        <end position="213"/>
    </location>
</feature>
<dbReference type="Proteomes" id="UP001212841">
    <property type="component" value="Unassembled WGS sequence"/>
</dbReference>
<evidence type="ECO:0000256" key="1">
    <source>
        <dbReference type="SAM" id="MobiDB-lite"/>
    </source>
</evidence>
<feature type="region of interest" description="Disordered" evidence="1">
    <location>
        <begin position="90"/>
        <end position="131"/>
    </location>
</feature>